<name>A0ABY1QDQ6_9BACT</name>
<feature type="transmembrane region" description="Helical" evidence="7">
    <location>
        <begin position="253"/>
        <end position="271"/>
    </location>
</feature>
<dbReference type="PANTHER" id="PTHR42829:SF1">
    <property type="entry name" value="INORGANIC CARBON TRANSPORTER SUBUNIT DABB-RELATED"/>
    <property type="match status" value="1"/>
</dbReference>
<comment type="subunit">
    <text evidence="7">Forms a complex with DabA.</text>
</comment>
<dbReference type="InterPro" id="IPR003945">
    <property type="entry name" value="NU5C-like"/>
</dbReference>
<dbReference type="InterPro" id="IPR001750">
    <property type="entry name" value="ND/Mrp_TM"/>
</dbReference>
<evidence type="ECO:0000256" key="3">
    <source>
        <dbReference type="ARBA" id="ARBA00022475"/>
    </source>
</evidence>
<sequence length="528" mass="56115">MLFAWLSLLPTLIPILLVAAVLVPDSVAQRAVTRFRRGVTFAVASQFAISMGVLLMFVFSRTFAGGSGSLSSGLVQQSPLVLVDGLSAMMLTLVSFVGWVTCQYSIRYLDGEANQGRYYRWAAFTIGAVSLTVASGHLVGLVLGWIATNLGLHQLLVLNQDRTAARRAAWTKFAFNRLGDATLIAASILLYQQFGSFSLATILDSATTLVAGTNPVPVAIHVACALLVVTAVTQSVQFPFHTWLPETMEAPTPVSALMHAGIVNAGGYLIIRFSHVFALSPVSLYSLVAIGTLTAGFGVVVMMTQTSVKKSLAYSTIAQMGFMMLQVGLGAYVAATLHLAAHSLYKANAFLRSGSVVRDQQATLGAFEPKQPIGWSQIGLAAAACGAMLVIAWTLFGISLLEKPGGLILGGILCLALTQWICNAIRTGDRKLVMQSIAMAGLMCVLYAAGYTATGYLIGDAVAVSPLSTGNTIAMILVAIVFLGIFALQRSVTSANPPAWLRSVYVHASNGFYLDHLIRRFSRNFATT</sequence>
<feature type="transmembrane region" description="Helical" evidence="7">
    <location>
        <begin position="470"/>
        <end position="488"/>
    </location>
</feature>
<dbReference type="PRINTS" id="PR01434">
    <property type="entry name" value="NADHDHGNASE5"/>
</dbReference>
<evidence type="ECO:0000256" key="5">
    <source>
        <dbReference type="ARBA" id="ARBA00022989"/>
    </source>
</evidence>
<reference evidence="11 12" key="1">
    <citation type="submission" date="2017-05" db="EMBL/GenBank/DDBJ databases">
        <authorList>
            <person name="Varghese N."/>
            <person name="Submissions S."/>
        </authorList>
    </citation>
    <scope>NUCLEOTIDE SEQUENCE [LARGE SCALE GENOMIC DNA]</scope>
    <source>
        <strain evidence="11 12">DSM 25457</strain>
    </source>
</reference>
<evidence type="ECO:0000256" key="6">
    <source>
        <dbReference type="ARBA" id="ARBA00023136"/>
    </source>
</evidence>
<dbReference type="Pfam" id="PF00662">
    <property type="entry name" value="Proton_antipo_N"/>
    <property type="match status" value="1"/>
</dbReference>
<comment type="similarity">
    <text evidence="7">Belongs to the inorganic carbon transporter (TC 9.A.2) DabB family.</text>
</comment>
<feature type="domain" description="NADH:quinone oxidoreductase/Mrp antiporter transmembrane" evidence="9">
    <location>
        <begin position="135"/>
        <end position="362"/>
    </location>
</feature>
<evidence type="ECO:0000256" key="8">
    <source>
        <dbReference type="RuleBase" id="RU000320"/>
    </source>
</evidence>
<evidence type="ECO:0000259" key="10">
    <source>
        <dbReference type="Pfam" id="PF00662"/>
    </source>
</evidence>
<evidence type="ECO:0000259" key="9">
    <source>
        <dbReference type="Pfam" id="PF00361"/>
    </source>
</evidence>
<keyword evidence="2 7" id="KW-0813">Transport</keyword>
<feature type="domain" description="NADH-Ubiquinone oxidoreductase (complex I) chain 5 N-terminal" evidence="10">
    <location>
        <begin position="81"/>
        <end position="119"/>
    </location>
</feature>
<feature type="transmembrane region" description="Helical" evidence="7">
    <location>
        <begin position="407"/>
        <end position="425"/>
    </location>
</feature>
<feature type="transmembrane region" description="Helical" evidence="7">
    <location>
        <begin position="121"/>
        <end position="147"/>
    </location>
</feature>
<evidence type="ECO:0000256" key="1">
    <source>
        <dbReference type="ARBA" id="ARBA00004127"/>
    </source>
</evidence>
<keyword evidence="12" id="KW-1185">Reference proteome</keyword>
<proteinExistence type="inferred from homology"/>
<comment type="function">
    <text evidence="7">Part of an energy-coupled inorganic carbon pump.</text>
</comment>
<keyword evidence="4 7" id="KW-0812">Transmembrane</keyword>
<evidence type="ECO:0000256" key="4">
    <source>
        <dbReference type="ARBA" id="ARBA00022692"/>
    </source>
</evidence>
<keyword evidence="3 7" id="KW-1003">Cell membrane</keyword>
<organism evidence="11 12">
    <name type="scientific">Neorhodopirellula lusitana</name>
    <dbReference type="NCBI Taxonomy" id="445327"/>
    <lineage>
        <taxon>Bacteria</taxon>
        <taxon>Pseudomonadati</taxon>
        <taxon>Planctomycetota</taxon>
        <taxon>Planctomycetia</taxon>
        <taxon>Pirellulales</taxon>
        <taxon>Pirellulaceae</taxon>
        <taxon>Neorhodopirellula</taxon>
    </lineage>
</organism>
<dbReference type="Pfam" id="PF00361">
    <property type="entry name" value="Proton_antipo_M"/>
    <property type="match status" value="1"/>
</dbReference>
<feature type="transmembrane region" description="Helical" evidence="7">
    <location>
        <begin position="437"/>
        <end position="458"/>
    </location>
</feature>
<dbReference type="PANTHER" id="PTHR42829">
    <property type="entry name" value="NADH-UBIQUINONE OXIDOREDUCTASE CHAIN 5"/>
    <property type="match status" value="1"/>
</dbReference>
<dbReference type="RefSeq" id="WP_283433795.1">
    <property type="nucleotide sequence ID" value="NZ_FXUG01000010.1"/>
</dbReference>
<feature type="transmembrane region" description="Helical" evidence="7">
    <location>
        <begin position="6"/>
        <end position="27"/>
    </location>
</feature>
<comment type="subcellular location">
    <subcellularLocation>
        <location evidence="7">Cell membrane</location>
        <topology evidence="7">Multi-pass membrane protein</topology>
    </subcellularLocation>
    <subcellularLocation>
        <location evidence="1">Endomembrane system</location>
        <topology evidence="1">Multi-pass membrane protein</topology>
    </subcellularLocation>
    <subcellularLocation>
        <location evidence="8">Membrane</location>
        <topology evidence="8">Multi-pass membrane protein</topology>
    </subcellularLocation>
</comment>
<dbReference type="Proteomes" id="UP001158067">
    <property type="component" value="Unassembled WGS sequence"/>
</dbReference>
<evidence type="ECO:0000256" key="2">
    <source>
        <dbReference type="ARBA" id="ARBA00022448"/>
    </source>
</evidence>
<evidence type="ECO:0000313" key="11">
    <source>
        <dbReference type="EMBL" id="SMP66597.1"/>
    </source>
</evidence>
<feature type="transmembrane region" description="Helical" evidence="7">
    <location>
        <begin position="323"/>
        <end position="345"/>
    </location>
</feature>
<gene>
    <name evidence="7" type="primary">dabB</name>
    <name evidence="11" type="ORF">SAMN06265222_11019</name>
</gene>
<comment type="caution">
    <text evidence="11">The sequence shown here is derived from an EMBL/GenBank/DDBJ whole genome shotgun (WGS) entry which is preliminary data.</text>
</comment>
<evidence type="ECO:0000313" key="12">
    <source>
        <dbReference type="Proteomes" id="UP001158067"/>
    </source>
</evidence>
<feature type="transmembrane region" description="Helical" evidence="7">
    <location>
        <begin position="378"/>
        <end position="401"/>
    </location>
</feature>
<accession>A0ABY1QDQ6</accession>
<dbReference type="InterPro" id="IPR046396">
    <property type="entry name" value="Transporter_DabB"/>
</dbReference>
<feature type="transmembrane region" description="Helical" evidence="7">
    <location>
        <begin position="283"/>
        <end position="303"/>
    </location>
</feature>
<protein>
    <recommendedName>
        <fullName evidence="7">Probable inorganic carbon transporter subunit DabB</fullName>
    </recommendedName>
</protein>
<dbReference type="HAMAP" id="MF_00862">
    <property type="entry name" value="DabB"/>
    <property type="match status" value="1"/>
</dbReference>
<feature type="transmembrane region" description="Helical" evidence="7">
    <location>
        <begin position="80"/>
        <end position="100"/>
    </location>
</feature>
<dbReference type="InterPro" id="IPR001516">
    <property type="entry name" value="Proton_antipo_N"/>
</dbReference>
<feature type="transmembrane region" description="Helical" evidence="7">
    <location>
        <begin position="39"/>
        <end position="60"/>
    </location>
</feature>
<dbReference type="EMBL" id="FXUG01000010">
    <property type="protein sequence ID" value="SMP66597.1"/>
    <property type="molecule type" value="Genomic_DNA"/>
</dbReference>
<keyword evidence="5 7" id="KW-1133">Transmembrane helix</keyword>
<feature type="transmembrane region" description="Helical" evidence="7">
    <location>
        <begin position="181"/>
        <end position="203"/>
    </location>
</feature>
<feature type="transmembrane region" description="Helical" evidence="7">
    <location>
        <begin position="215"/>
        <end position="233"/>
    </location>
</feature>
<evidence type="ECO:0000256" key="7">
    <source>
        <dbReference type="HAMAP-Rule" id="MF_00862"/>
    </source>
</evidence>
<keyword evidence="6 7" id="KW-0472">Membrane</keyword>